<name>A0A2W4W0X4_9CYAN</name>
<dbReference type="GO" id="GO:0006783">
    <property type="term" value="P:heme biosynthetic process"/>
    <property type="evidence" value="ECO:0007669"/>
    <property type="project" value="InterPro"/>
</dbReference>
<dbReference type="Pfam" id="PF00762">
    <property type="entry name" value="Ferrochelatase"/>
    <property type="match status" value="1"/>
</dbReference>
<dbReference type="GO" id="GO:0004325">
    <property type="term" value="F:ferrochelatase activity"/>
    <property type="evidence" value="ECO:0007669"/>
    <property type="project" value="InterPro"/>
</dbReference>
<gene>
    <name evidence="2" type="ORF">DCF19_15270</name>
</gene>
<comment type="caution">
    <text evidence="2">The sequence shown here is derived from an EMBL/GenBank/DDBJ whole genome shotgun (WGS) entry which is preliminary data.</text>
</comment>
<dbReference type="AlphaFoldDB" id="A0A2W4W0X4"/>
<organism evidence="2 3">
    <name type="scientific">Pseudanabaena frigida</name>
    <dbReference type="NCBI Taxonomy" id="945775"/>
    <lineage>
        <taxon>Bacteria</taxon>
        <taxon>Bacillati</taxon>
        <taxon>Cyanobacteriota</taxon>
        <taxon>Cyanophyceae</taxon>
        <taxon>Pseudanabaenales</taxon>
        <taxon>Pseudanabaenaceae</taxon>
        <taxon>Pseudanabaena</taxon>
    </lineage>
</organism>
<sequence>MIISETAELVENHNSNLTETTQRDRVAVLLAGYGEVESFRELSLYNQAATKYIASQFLPIPKWLYPIAGKLLALEDVYSFGFKHHHFISPENEIFEKQRLGLAEQLESRWGESVKVFKGFYFCQPFLQDVVTKIIEQGFQNLLIYPLLVVDSAFTGKIAVEQVNEVIAATTPENDPNHSIFKAIRYIPAFAREPAYIDLMVHQIRETLNQSPSLFFESRIGIVLTVHGGPEQAQGLLTGVIDGQELYDRVQAQLQHQYPLISIGWVNHDMPFIKWSQPDLKQAAKSLIKAGAQTILFKPLGWVTDNYETIFEVDDAIQSLQHQYPTVTYTKLGCVNDDPDFLRILAAWANSQIEAMLSVPQHKGYQQISGV</sequence>
<reference evidence="2 3" key="1">
    <citation type="submission" date="2018-04" db="EMBL/GenBank/DDBJ databases">
        <authorList>
            <person name="Go L.Y."/>
            <person name="Mitchell J.A."/>
        </authorList>
    </citation>
    <scope>NUCLEOTIDE SEQUENCE [LARGE SCALE GENOMIC DNA]</scope>
    <source>
        <strain evidence="2">ULC066bin1</strain>
    </source>
</reference>
<evidence type="ECO:0000313" key="3">
    <source>
        <dbReference type="Proteomes" id="UP000249467"/>
    </source>
</evidence>
<dbReference type="PANTHER" id="PTHR11108:SF1">
    <property type="entry name" value="FERROCHELATASE, MITOCHONDRIAL"/>
    <property type="match status" value="1"/>
</dbReference>
<evidence type="ECO:0000256" key="1">
    <source>
        <dbReference type="RuleBase" id="RU004185"/>
    </source>
</evidence>
<dbReference type="PANTHER" id="PTHR11108">
    <property type="entry name" value="FERROCHELATASE"/>
    <property type="match status" value="1"/>
</dbReference>
<reference evidence="2 3" key="2">
    <citation type="submission" date="2018-06" db="EMBL/GenBank/DDBJ databases">
        <title>Metagenomic assembly of (sub)arctic Cyanobacteria and their associated microbiome from non-axenic cultures.</title>
        <authorList>
            <person name="Baurain D."/>
        </authorList>
    </citation>
    <scope>NUCLEOTIDE SEQUENCE [LARGE SCALE GENOMIC DNA]</scope>
    <source>
        <strain evidence="2">ULC066bin1</strain>
    </source>
</reference>
<dbReference type="InterPro" id="IPR001015">
    <property type="entry name" value="Ferrochelatase"/>
</dbReference>
<evidence type="ECO:0000313" key="2">
    <source>
        <dbReference type="EMBL" id="PZO38834.1"/>
    </source>
</evidence>
<dbReference type="Proteomes" id="UP000249467">
    <property type="component" value="Unassembled WGS sequence"/>
</dbReference>
<comment type="similarity">
    <text evidence="1">Belongs to the ferrochelatase family.</text>
</comment>
<dbReference type="EMBL" id="QBML01000021">
    <property type="protein sequence ID" value="PZO38834.1"/>
    <property type="molecule type" value="Genomic_DNA"/>
</dbReference>
<dbReference type="Gene3D" id="3.40.50.1400">
    <property type="match status" value="2"/>
</dbReference>
<dbReference type="SUPFAM" id="SSF53800">
    <property type="entry name" value="Chelatase"/>
    <property type="match status" value="1"/>
</dbReference>
<accession>A0A2W4W0X4</accession>
<proteinExistence type="inferred from homology"/>
<protein>
    <submittedName>
        <fullName evidence="2">Ferrochelatase</fullName>
    </submittedName>
</protein>